<sequence length="216" mass="21535">MLSHGRSTAPDTPVTWVAVVPVKPLPAAKTRLRGAVPEAVHPDLVLAMARDTVAAVLACGVVAGVVVVCDDPAVRAELTRLGATCLPDTPAAGLNAAFAFGARGAEGPVVALTADLPALRPADLESALAAAVRAGGRAFVSDLEGTGTVLLTAPSGAALAPHFGPGSAAAHLRSGAARLDGRWLSLRRDVDTAADLDAAARLGLGTHTGQVICTVA</sequence>
<organism evidence="7 8">
    <name type="scientific">Dactylosporangium fulvum</name>
    <dbReference type="NCBI Taxonomy" id="53359"/>
    <lineage>
        <taxon>Bacteria</taxon>
        <taxon>Bacillati</taxon>
        <taxon>Actinomycetota</taxon>
        <taxon>Actinomycetes</taxon>
        <taxon>Micromonosporales</taxon>
        <taxon>Micromonosporaceae</taxon>
        <taxon>Dactylosporangium</taxon>
    </lineage>
</organism>
<keyword evidence="3 5" id="KW-0547">Nucleotide-binding</keyword>
<reference evidence="7" key="1">
    <citation type="submission" date="2021-04" db="EMBL/GenBank/DDBJ databases">
        <authorList>
            <person name="Hartkoorn R.C."/>
            <person name="Beaudoing E."/>
            <person name="Hot D."/>
        </authorList>
    </citation>
    <scope>NUCLEOTIDE SEQUENCE</scope>
    <source>
        <strain evidence="7">NRRL B-16292</strain>
    </source>
</reference>
<comment type="catalytic activity">
    <reaction evidence="5">
        <text>phosphoenolpyruvate + GTP + H(+) = enolpyruvoyl-2-diphospho-5'-guanosine + diphosphate</text>
        <dbReference type="Rhea" id="RHEA:30519"/>
        <dbReference type="ChEBI" id="CHEBI:15378"/>
        <dbReference type="ChEBI" id="CHEBI:33019"/>
        <dbReference type="ChEBI" id="CHEBI:37565"/>
        <dbReference type="ChEBI" id="CHEBI:58702"/>
        <dbReference type="ChEBI" id="CHEBI:143701"/>
        <dbReference type="EC" id="2.7.7.105"/>
    </reaction>
</comment>
<feature type="binding site" evidence="5">
    <location>
        <position position="164"/>
    </location>
    <ligand>
        <name>phosphoenolpyruvate</name>
        <dbReference type="ChEBI" id="CHEBI:58702"/>
    </ligand>
</feature>
<dbReference type="InterPro" id="IPR025877">
    <property type="entry name" value="MobA-like_NTP_Trfase"/>
</dbReference>
<dbReference type="PANTHER" id="PTHR40392">
    <property type="entry name" value="2-PHOSPHO-L-LACTATE GUANYLYLTRANSFERASE"/>
    <property type="match status" value="1"/>
</dbReference>
<accession>A0ABY5W265</accession>
<dbReference type="GO" id="GO:0043814">
    <property type="term" value="F:phospholactate guanylyltransferase activity"/>
    <property type="evidence" value="ECO:0007669"/>
    <property type="project" value="UniProtKB-EC"/>
</dbReference>
<comment type="similarity">
    <text evidence="5">Belongs to the CofC family.</text>
</comment>
<name>A0ABY5W265_9ACTN</name>
<dbReference type="SUPFAM" id="SSF53448">
    <property type="entry name" value="Nucleotide-diphospho-sugar transferases"/>
    <property type="match status" value="1"/>
</dbReference>
<dbReference type="PANTHER" id="PTHR40392:SF1">
    <property type="entry name" value="2-PHOSPHO-L-LACTATE GUANYLYLTRANSFERASE"/>
    <property type="match status" value="1"/>
</dbReference>
<comment type="function">
    <text evidence="5">Guanylyltransferase that catalyzes the activation of phosphoenolpyruvate (PEP) as enolpyruvoyl-2-diphospho-5'-guanosine, via the condensation of PEP with GTP. It is involved in the biosynthesis of coenzyme F420, a hydride carrier cofactor.</text>
</comment>
<feature type="binding site" evidence="5">
    <location>
        <position position="167"/>
    </location>
    <ligand>
        <name>phosphoenolpyruvate</name>
        <dbReference type="ChEBI" id="CHEBI:58702"/>
    </ligand>
</feature>
<dbReference type="EMBL" id="CP073720">
    <property type="protein sequence ID" value="UWP84093.1"/>
    <property type="molecule type" value="Genomic_DNA"/>
</dbReference>
<reference evidence="7" key="2">
    <citation type="submission" date="2022-09" db="EMBL/GenBank/DDBJ databases">
        <title>Biosynthetic gene clusters of Dactylosporangioum fulvum.</title>
        <authorList>
            <person name="Caradec T."/>
        </authorList>
    </citation>
    <scope>NUCLEOTIDE SEQUENCE</scope>
    <source>
        <strain evidence="7">NRRL B-16292</strain>
    </source>
</reference>
<dbReference type="RefSeq" id="WP_259861920.1">
    <property type="nucleotide sequence ID" value="NZ_BAAAST010000029.1"/>
</dbReference>
<feature type="binding site" evidence="5">
    <location>
        <position position="148"/>
    </location>
    <ligand>
        <name>phosphoenolpyruvate</name>
        <dbReference type="ChEBI" id="CHEBI:58702"/>
    </ligand>
</feature>
<keyword evidence="1 5" id="KW-0808">Transferase</keyword>
<evidence type="ECO:0000256" key="5">
    <source>
        <dbReference type="HAMAP-Rule" id="MF_02114"/>
    </source>
</evidence>
<evidence type="ECO:0000256" key="4">
    <source>
        <dbReference type="ARBA" id="ARBA00023134"/>
    </source>
</evidence>
<keyword evidence="4 5" id="KW-0342">GTP-binding</keyword>
<dbReference type="InterPro" id="IPR002835">
    <property type="entry name" value="CofC"/>
</dbReference>
<dbReference type="HAMAP" id="MF_02114">
    <property type="entry name" value="CofC"/>
    <property type="match status" value="1"/>
</dbReference>
<dbReference type="Proteomes" id="UP001059617">
    <property type="component" value="Chromosome"/>
</dbReference>
<evidence type="ECO:0000256" key="3">
    <source>
        <dbReference type="ARBA" id="ARBA00022741"/>
    </source>
</evidence>
<proteinExistence type="inferred from homology"/>
<dbReference type="NCBIfam" id="TIGR03552">
    <property type="entry name" value="F420_cofC"/>
    <property type="match status" value="1"/>
</dbReference>
<evidence type="ECO:0000259" key="6">
    <source>
        <dbReference type="Pfam" id="PF12804"/>
    </source>
</evidence>
<keyword evidence="8" id="KW-1185">Reference proteome</keyword>
<comment type="pathway">
    <text evidence="5">Cofactor biosynthesis; coenzyme F420 biosynthesis.</text>
</comment>
<gene>
    <name evidence="7" type="primary">cofC</name>
    <name evidence="5" type="synonym">fbiD</name>
    <name evidence="7" type="ORF">Dfulv_07530</name>
</gene>
<evidence type="ECO:0000313" key="7">
    <source>
        <dbReference type="EMBL" id="UWP84093.1"/>
    </source>
</evidence>
<protein>
    <recommendedName>
        <fullName evidence="5">Phosphoenolpyruvate guanylyltransferase</fullName>
        <shortName evidence="5">PEP guanylyltransferase</shortName>
        <ecNumber evidence="5">2.7.7.105</ecNumber>
    </recommendedName>
</protein>
<evidence type="ECO:0000313" key="8">
    <source>
        <dbReference type="Proteomes" id="UP001059617"/>
    </source>
</evidence>
<evidence type="ECO:0000256" key="1">
    <source>
        <dbReference type="ARBA" id="ARBA00022679"/>
    </source>
</evidence>
<feature type="domain" description="MobA-like NTP transferase" evidence="6">
    <location>
        <begin position="48"/>
        <end position="151"/>
    </location>
</feature>
<dbReference type="Pfam" id="PF12804">
    <property type="entry name" value="NTP_transf_3"/>
    <property type="match status" value="1"/>
</dbReference>
<evidence type="ECO:0000256" key="2">
    <source>
        <dbReference type="ARBA" id="ARBA00022695"/>
    </source>
</evidence>
<dbReference type="InterPro" id="IPR029044">
    <property type="entry name" value="Nucleotide-diphossugar_trans"/>
</dbReference>
<dbReference type="Gene3D" id="3.90.550.10">
    <property type="entry name" value="Spore Coat Polysaccharide Biosynthesis Protein SpsA, Chain A"/>
    <property type="match status" value="1"/>
</dbReference>
<keyword evidence="2 5" id="KW-0548">Nucleotidyltransferase</keyword>
<dbReference type="EC" id="2.7.7.105" evidence="5"/>